<feature type="region of interest" description="Disordered" evidence="12">
    <location>
        <begin position="426"/>
        <end position="446"/>
    </location>
</feature>
<feature type="compositionally biased region" description="Basic and acidic residues" evidence="12">
    <location>
        <begin position="104"/>
        <end position="116"/>
    </location>
</feature>
<dbReference type="CDD" id="cd07936">
    <property type="entry name" value="SCAN"/>
    <property type="match status" value="1"/>
</dbReference>
<evidence type="ECO:0000256" key="4">
    <source>
        <dbReference type="ARBA" id="ARBA00022737"/>
    </source>
</evidence>
<feature type="domain" description="C2H2-type" evidence="13">
    <location>
        <begin position="636"/>
        <end position="663"/>
    </location>
</feature>
<keyword evidence="16" id="KW-1185">Reference proteome</keyword>
<dbReference type="GO" id="GO:0000981">
    <property type="term" value="F:DNA-binding transcription factor activity, RNA polymerase II-specific"/>
    <property type="evidence" value="ECO:0007669"/>
    <property type="project" value="TreeGrafter"/>
</dbReference>
<dbReference type="Gene3D" id="3.30.160.60">
    <property type="entry name" value="Classic Zinc Finger"/>
    <property type="match status" value="11"/>
</dbReference>
<keyword evidence="3" id="KW-0479">Metal-binding</keyword>
<dbReference type="InterPro" id="IPR038269">
    <property type="entry name" value="SCAN_sf"/>
</dbReference>
<dbReference type="PROSITE" id="PS50804">
    <property type="entry name" value="SCAN_BOX"/>
    <property type="match status" value="1"/>
</dbReference>
<feature type="region of interest" description="Disordered" evidence="12">
    <location>
        <begin position="1"/>
        <end position="126"/>
    </location>
</feature>
<dbReference type="FunFam" id="3.30.160.60:FF:001753">
    <property type="entry name" value="Si:ch211-119o8.6"/>
    <property type="match status" value="1"/>
</dbReference>
<evidence type="ECO:0000259" key="14">
    <source>
        <dbReference type="PROSITE" id="PS50804"/>
    </source>
</evidence>
<proteinExistence type="inferred from homology"/>
<evidence type="ECO:0000256" key="11">
    <source>
        <dbReference type="PROSITE-ProRule" id="PRU00042"/>
    </source>
</evidence>
<evidence type="ECO:0000313" key="16">
    <source>
        <dbReference type="Proteomes" id="UP001178461"/>
    </source>
</evidence>
<evidence type="ECO:0000259" key="13">
    <source>
        <dbReference type="PROSITE" id="PS50157"/>
    </source>
</evidence>
<dbReference type="GO" id="GO:0005634">
    <property type="term" value="C:nucleus"/>
    <property type="evidence" value="ECO:0007669"/>
    <property type="project" value="UniProtKB-SubCell"/>
</dbReference>
<sequence>MPREAGNGASQGDSGAAALSCPPPRRAEEQRPVAWRVSPERSRIPVQGRSEESEVQEGGARGGGGEQGSVQMEEQRPRRPIQRARLESKGKKSPADQLGTIRDLLPRADLHQIKQESEEEEPQQHWDAQWQDFLKTMQPPRSRWETPQAPSPPLSGHGVLPASFRGAADASRWPSGRAGGTDQTLPDLSGEAHEEGGEQISSVKVKEEILDEEEEDANMRSEMERQSFRRFCYQEAEGPREAWLRLQELCSRWLKPERRTKEEIMELLVLEQFLTILPAEMQSWVKGCRPETCAQAVALAEDFLLQLQDTEGLLGKVSWPAEDLANSPKSEQDLLDTANIHLSAEAEEESEEEASFLGSDQAYENGGESFPFERHPQVGISGVSLARLNGKFFQVCGLGEMPGDQQSQDSHRENSAEVQAFLCDESNRGSTFPKGSQKAKRKRTGPDWGSVLRRSFDFPRNQKMQKLYTCTYCGKISNNSAHMIIHERTHTGEKPYKCSECGKCFSTNCNLMKHTRVHTGEKPYKCSDCGRSFSDKASLIVHERTHTGEKPYECPMCGKSFTSSSNLITHKRVHTGEKPYKCSECGQSFVHRPQLVIHIRTHTGEKPYECLECGKSFNQKADLIIHGRTHTGEKPYECAECGKSFISSSYLRKHERLHTGKKTQAGEETHKCSYCRKSFISRSKLLIHERTHTGEKPFECAECGKSFSTSSNLVNHKRVHTGEKPYQCTDCGQKFSTNSNLVNHRRVHTGEKPYECSDCGQSFGHKASLRRHKRIHSRETTS</sequence>
<accession>A0AA35JY56</accession>
<feature type="domain" description="C2H2-type" evidence="13">
    <location>
        <begin position="608"/>
        <end position="635"/>
    </location>
</feature>
<keyword evidence="4" id="KW-0677">Repeat</keyword>
<dbReference type="SMART" id="SM00355">
    <property type="entry name" value="ZnF_C2H2"/>
    <property type="match status" value="11"/>
</dbReference>
<dbReference type="FunFam" id="3.30.160.60:FF:000848">
    <property type="entry name" value="Zinc finger protein 35"/>
    <property type="match status" value="1"/>
</dbReference>
<evidence type="ECO:0000256" key="7">
    <source>
        <dbReference type="ARBA" id="ARBA00023015"/>
    </source>
</evidence>
<dbReference type="Gene3D" id="1.10.4020.10">
    <property type="entry name" value="DNA breaking-rejoining enzymes"/>
    <property type="match status" value="1"/>
</dbReference>
<dbReference type="Proteomes" id="UP001178461">
    <property type="component" value="Chromosome 2"/>
</dbReference>
<dbReference type="InterPro" id="IPR036236">
    <property type="entry name" value="Znf_C2H2_sf"/>
</dbReference>
<dbReference type="PANTHER" id="PTHR23226">
    <property type="entry name" value="ZINC FINGER AND SCAN DOMAIN-CONTAINING"/>
    <property type="match status" value="1"/>
</dbReference>
<evidence type="ECO:0000256" key="1">
    <source>
        <dbReference type="ARBA" id="ARBA00004123"/>
    </source>
</evidence>
<name>A0AA35JY56_9SAUR</name>
<feature type="domain" description="C2H2-type" evidence="13">
    <location>
        <begin position="468"/>
        <end position="495"/>
    </location>
</feature>
<keyword evidence="7" id="KW-0805">Transcription regulation</keyword>
<keyword evidence="9" id="KW-0804">Transcription</keyword>
<dbReference type="EMBL" id="OX395127">
    <property type="protein sequence ID" value="CAI5768302.1"/>
    <property type="molecule type" value="Genomic_DNA"/>
</dbReference>
<dbReference type="GO" id="GO:0000978">
    <property type="term" value="F:RNA polymerase II cis-regulatory region sequence-specific DNA binding"/>
    <property type="evidence" value="ECO:0007669"/>
    <property type="project" value="TreeGrafter"/>
</dbReference>
<evidence type="ECO:0000256" key="8">
    <source>
        <dbReference type="ARBA" id="ARBA00023125"/>
    </source>
</evidence>
<dbReference type="SMART" id="SM00431">
    <property type="entry name" value="SCAN"/>
    <property type="match status" value="1"/>
</dbReference>
<keyword evidence="6" id="KW-0862">Zinc</keyword>
<evidence type="ECO:0000256" key="12">
    <source>
        <dbReference type="SAM" id="MobiDB-lite"/>
    </source>
</evidence>
<evidence type="ECO:0000256" key="5">
    <source>
        <dbReference type="ARBA" id="ARBA00022771"/>
    </source>
</evidence>
<dbReference type="PROSITE" id="PS00028">
    <property type="entry name" value="ZINC_FINGER_C2H2_1"/>
    <property type="match status" value="10"/>
</dbReference>
<dbReference type="Pfam" id="PF00096">
    <property type="entry name" value="zf-C2H2"/>
    <property type="match status" value="11"/>
</dbReference>
<keyword evidence="8" id="KW-0238">DNA-binding</keyword>
<dbReference type="PROSITE" id="PS50157">
    <property type="entry name" value="ZINC_FINGER_C2H2_2"/>
    <property type="match status" value="11"/>
</dbReference>
<protein>
    <submittedName>
        <fullName evidence="15">Finger 436-like</fullName>
    </submittedName>
</protein>
<reference evidence="15" key="1">
    <citation type="submission" date="2022-12" db="EMBL/GenBank/DDBJ databases">
        <authorList>
            <person name="Alioto T."/>
            <person name="Alioto T."/>
            <person name="Gomez Garrido J."/>
        </authorList>
    </citation>
    <scope>NUCLEOTIDE SEQUENCE</scope>
</reference>
<dbReference type="InterPro" id="IPR013087">
    <property type="entry name" value="Znf_C2H2_type"/>
</dbReference>
<gene>
    <name evidence="15" type="ORF">PODLI_1B037698</name>
</gene>
<evidence type="ECO:0000256" key="9">
    <source>
        <dbReference type="ARBA" id="ARBA00023163"/>
    </source>
</evidence>
<keyword evidence="5 11" id="KW-0863">Zinc-finger</keyword>
<comment type="subcellular location">
    <subcellularLocation>
        <location evidence="1">Nucleus</location>
    </subcellularLocation>
</comment>
<organism evidence="15 16">
    <name type="scientific">Podarcis lilfordi</name>
    <name type="common">Lilford's wall lizard</name>
    <dbReference type="NCBI Taxonomy" id="74358"/>
    <lineage>
        <taxon>Eukaryota</taxon>
        <taxon>Metazoa</taxon>
        <taxon>Chordata</taxon>
        <taxon>Craniata</taxon>
        <taxon>Vertebrata</taxon>
        <taxon>Euteleostomi</taxon>
        <taxon>Lepidosauria</taxon>
        <taxon>Squamata</taxon>
        <taxon>Bifurcata</taxon>
        <taxon>Unidentata</taxon>
        <taxon>Episquamata</taxon>
        <taxon>Laterata</taxon>
        <taxon>Lacertibaenia</taxon>
        <taxon>Lacertidae</taxon>
        <taxon>Podarcis</taxon>
    </lineage>
</organism>
<feature type="domain" description="SCAN box" evidence="14">
    <location>
        <begin position="225"/>
        <end position="307"/>
    </location>
</feature>
<feature type="domain" description="C2H2-type" evidence="13">
    <location>
        <begin position="698"/>
        <end position="725"/>
    </location>
</feature>
<dbReference type="FunFam" id="3.30.160.60:FF:000785">
    <property type="entry name" value="zinc finger protein 648"/>
    <property type="match status" value="1"/>
</dbReference>
<feature type="domain" description="C2H2-type" evidence="13">
    <location>
        <begin position="726"/>
        <end position="753"/>
    </location>
</feature>
<dbReference type="FunFam" id="3.30.160.60:FF:001158">
    <property type="entry name" value="zinc finger protein 22"/>
    <property type="match status" value="1"/>
</dbReference>
<dbReference type="SUPFAM" id="SSF57667">
    <property type="entry name" value="beta-beta-alpha zinc fingers"/>
    <property type="match status" value="6"/>
</dbReference>
<feature type="domain" description="C2H2-type" evidence="13">
    <location>
        <begin position="580"/>
        <end position="607"/>
    </location>
</feature>
<dbReference type="FunFam" id="3.30.160.60:FF:002063">
    <property type="entry name" value="RB associated KRAB zinc finger"/>
    <property type="match status" value="1"/>
</dbReference>
<dbReference type="Pfam" id="PF02023">
    <property type="entry name" value="SCAN"/>
    <property type="match status" value="1"/>
</dbReference>
<evidence type="ECO:0000313" key="15">
    <source>
        <dbReference type="EMBL" id="CAI5768302.1"/>
    </source>
</evidence>
<dbReference type="SUPFAM" id="SSF47353">
    <property type="entry name" value="Retrovirus capsid dimerization domain-like"/>
    <property type="match status" value="1"/>
</dbReference>
<dbReference type="FunFam" id="1.10.4020.10:FF:000001">
    <property type="entry name" value="zinc finger protein 263 isoform X1"/>
    <property type="match status" value="1"/>
</dbReference>
<dbReference type="FunFam" id="3.30.160.60:FF:002196">
    <property type="entry name" value="zinc finger protein 850-like isoform X3"/>
    <property type="match status" value="1"/>
</dbReference>
<feature type="domain" description="C2H2-type" evidence="13">
    <location>
        <begin position="552"/>
        <end position="579"/>
    </location>
</feature>
<evidence type="ECO:0000256" key="3">
    <source>
        <dbReference type="ARBA" id="ARBA00022723"/>
    </source>
</evidence>
<evidence type="ECO:0000256" key="6">
    <source>
        <dbReference type="ARBA" id="ARBA00022833"/>
    </source>
</evidence>
<feature type="domain" description="C2H2-type" evidence="13">
    <location>
        <begin position="496"/>
        <end position="523"/>
    </location>
</feature>
<dbReference type="FunFam" id="3.30.160.60:FF:000358">
    <property type="entry name" value="zinc finger protein 24"/>
    <property type="match status" value="1"/>
</dbReference>
<feature type="region of interest" description="Disordered" evidence="12">
    <location>
        <begin position="139"/>
        <end position="199"/>
    </location>
</feature>
<dbReference type="GO" id="GO:0008270">
    <property type="term" value="F:zinc ion binding"/>
    <property type="evidence" value="ECO:0007669"/>
    <property type="project" value="UniProtKB-KW"/>
</dbReference>
<dbReference type="FunFam" id="3.30.160.60:FF:001498">
    <property type="entry name" value="Zinc finger protein 404"/>
    <property type="match status" value="1"/>
</dbReference>
<keyword evidence="10" id="KW-0539">Nucleus</keyword>
<dbReference type="AlphaFoldDB" id="A0AA35JY56"/>
<feature type="domain" description="C2H2-type" evidence="13">
    <location>
        <begin position="754"/>
        <end position="781"/>
    </location>
</feature>
<feature type="compositionally biased region" description="Basic and acidic residues" evidence="12">
    <location>
        <begin position="84"/>
        <end position="94"/>
    </location>
</feature>
<dbReference type="PANTHER" id="PTHR23226:SF377">
    <property type="entry name" value="ZINC FINGER AND SCAN DOMAIN-CONTAINING PROTEIN 20"/>
    <property type="match status" value="1"/>
</dbReference>
<dbReference type="FunFam" id="3.30.160.60:FF:002343">
    <property type="entry name" value="Zinc finger protein 33A"/>
    <property type="match status" value="3"/>
</dbReference>
<feature type="domain" description="C2H2-type" evidence="13">
    <location>
        <begin position="670"/>
        <end position="697"/>
    </location>
</feature>
<feature type="domain" description="C2H2-type" evidence="13">
    <location>
        <begin position="524"/>
        <end position="551"/>
    </location>
</feature>
<evidence type="ECO:0000256" key="10">
    <source>
        <dbReference type="ARBA" id="ARBA00023242"/>
    </source>
</evidence>
<dbReference type="InterPro" id="IPR003309">
    <property type="entry name" value="SCAN_dom"/>
</dbReference>
<evidence type="ECO:0000256" key="2">
    <source>
        <dbReference type="ARBA" id="ARBA00006991"/>
    </source>
</evidence>
<comment type="similarity">
    <text evidence="2">Belongs to the krueppel C2H2-type zinc-finger protein family.</text>
</comment>